<dbReference type="AlphaFoldDB" id="C5KCU5"/>
<protein>
    <recommendedName>
        <fullName evidence="3">Impact N-terminal domain-containing protein</fullName>
    </recommendedName>
</protein>
<dbReference type="Gene3D" id="3.30.230.30">
    <property type="entry name" value="Impact, N-terminal domain"/>
    <property type="match status" value="1"/>
</dbReference>
<dbReference type="InterPro" id="IPR036956">
    <property type="entry name" value="Impact_N_sf"/>
</dbReference>
<dbReference type="PANTHER" id="PTHR16301">
    <property type="entry name" value="IMPACT-RELATED"/>
    <property type="match status" value="1"/>
</dbReference>
<evidence type="ECO:0000256" key="1">
    <source>
        <dbReference type="ARBA" id="ARBA00007665"/>
    </source>
</evidence>
<dbReference type="RefSeq" id="XP_002785898.1">
    <property type="nucleotide sequence ID" value="XM_002785852.1"/>
</dbReference>
<keyword evidence="5" id="KW-1185">Reference proteome</keyword>
<sequence length="344" mass="38794">MSRRDCLAIQLEEADALRSAYDAEVGFMWLHRPSRSADEDVAYAITIHGECDVEADATFMFTLPRGYPLKLDAIPEVIAAEGSEAVGGKLKKLQELVLGNVWTQLKAGYVFPILAALAPVRDIITELGKAWEVKEMEREKQKAEAVERERVETRRGEFARREAEREYNAWAEQIAAIQERKEELQKGSKEKRRDKLRGAVDPTDWKEGEPITQMKSKFQAHLAFVETEEDVDIALTALKRGHKIMRAYNMYAYRFRARTSDHKSADLGYHQDHDSDGEGGAGTKLQELLTLTGAEGVLVVVSRWYGGIHLGPLRFKLINRVARQILEDEGAIDPGAHHNGKKPK</sequence>
<evidence type="ECO:0000313" key="4">
    <source>
        <dbReference type="EMBL" id="EER17694.1"/>
    </source>
</evidence>
<dbReference type="SUPFAM" id="SSF54211">
    <property type="entry name" value="Ribosomal protein S5 domain 2-like"/>
    <property type="match status" value="1"/>
</dbReference>
<dbReference type="GO" id="GO:0006446">
    <property type="term" value="P:regulation of translational initiation"/>
    <property type="evidence" value="ECO:0007669"/>
    <property type="project" value="TreeGrafter"/>
</dbReference>
<name>C5KCU5_PERM5</name>
<dbReference type="Proteomes" id="UP000007800">
    <property type="component" value="Unassembled WGS sequence"/>
</dbReference>
<dbReference type="OrthoDB" id="432412at2759"/>
<dbReference type="OMA" id="EREYNAW"/>
<organism evidence="5">
    <name type="scientific">Perkinsus marinus (strain ATCC 50983 / TXsc)</name>
    <dbReference type="NCBI Taxonomy" id="423536"/>
    <lineage>
        <taxon>Eukaryota</taxon>
        <taxon>Sar</taxon>
        <taxon>Alveolata</taxon>
        <taxon>Perkinsozoa</taxon>
        <taxon>Perkinsea</taxon>
        <taxon>Perkinsida</taxon>
        <taxon>Perkinsidae</taxon>
        <taxon>Perkinsus</taxon>
    </lineage>
</organism>
<reference evidence="4 5" key="1">
    <citation type="submission" date="2008-07" db="EMBL/GenBank/DDBJ databases">
        <authorList>
            <person name="El-Sayed N."/>
            <person name="Caler E."/>
            <person name="Inman J."/>
            <person name="Amedeo P."/>
            <person name="Hass B."/>
            <person name="Wortman J."/>
        </authorList>
    </citation>
    <scope>NUCLEOTIDE SEQUENCE [LARGE SCALE GENOMIC DNA]</scope>
    <source>
        <strain evidence="5">ATCC 50983 / TXsc</strain>
    </source>
</reference>
<comment type="similarity">
    <text evidence="1">Belongs to the IMPACT family.</text>
</comment>
<dbReference type="InParanoid" id="C5KCU5"/>
<evidence type="ECO:0000256" key="2">
    <source>
        <dbReference type="SAM" id="MobiDB-lite"/>
    </source>
</evidence>
<accession>C5KCU5</accession>
<dbReference type="InterPro" id="IPR023582">
    <property type="entry name" value="Impact"/>
</dbReference>
<dbReference type="PANTHER" id="PTHR16301:SF25">
    <property type="entry name" value="PROTEIN IMPACT"/>
    <property type="match status" value="1"/>
</dbReference>
<dbReference type="EMBL" id="GG671995">
    <property type="protein sequence ID" value="EER17694.1"/>
    <property type="molecule type" value="Genomic_DNA"/>
</dbReference>
<evidence type="ECO:0000259" key="3">
    <source>
        <dbReference type="Pfam" id="PF01205"/>
    </source>
</evidence>
<dbReference type="InterPro" id="IPR001498">
    <property type="entry name" value="Impact_N"/>
</dbReference>
<dbReference type="GO" id="GO:0140469">
    <property type="term" value="P:GCN2-mediated signaling"/>
    <property type="evidence" value="ECO:0007669"/>
    <property type="project" value="TreeGrafter"/>
</dbReference>
<feature type="region of interest" description="Disordered" evidence="2">
    <location>
        <begin position="181"/>
        <end position="207"/>
    </location>
</feature>
<gene>
    <name evidence="4" type="ORF">Pmar_PMAR023615</name>
</gene>
<feature type="domain" description="Impact N-terminal" evidence="3">
    <location>
        <begin position="215"/>
        <end position="326"/>
    </location>
</feature>
<evidence type="ECO:0000313" key="5">
    <source>
        <dbReference type="Proteomes" id="UP000007800"/>
    </source>
</evidence>
<dbReference type="GO" id="GO:0005737">
    <property type="term" value="C:cytoplasm"/>
    <property type="evidence" value="ECO:0007669"/>
    <property type="project" value="TreeGrafter"/>
</dbReference>
<dbReference type="GeneID" id="9087155"/>
<proteinExistence type="inferred from homology"/>
<dbReference type="Pfam" id="PF01205">
    <property type="entry name" value="Impact_N"/>
    <property type="match status" value="1"/>
</dbReference>
<dbReference type="InterPro" id="IPR020568">
    <property type="entry name" value="Ribosomal_Su5_D2-typ_SF"/>
</dbReference>